<sequence>MDSGLRPVVDSVNAIRVPQDYVTQSGPLREMNGSLGVLAQTAAKCEVAGRCCALCAKTER</sequence>
<gene>
    <name evidence="1" type="ORF">NCTC9077_00243</name>
</gene>
<protein>
    <submittedName>
        <fullName evidence="1">Putative lipoprotein</fullName>
    </submittedName>
</protein>
<name>A0A376VA10_ECOLX</name>
<dbReference type="Pfam" id="PF11254">
    <property type="entry name" value="DUF3053"/>
    <property type="match status" value="1"/>
</dbReference>
<dbReference type="Proteomes" id="UP000254495">
    <property type="component" value="Unassembled WGS sequence"/>
</dbReference>
<organism evidence="1 2">
    <name type="scientific">Escherichia coli</name>
    <dbReference type="NCBI Taxonomy" id="562"/>
    <lineage>
        <taxon>Bacteria</taxon>
        <taxon>Pseudomonadati</taxon>
        <taxon>Pseudomonadota</taxon>
        <taxon>Gammaproteobacteria</taxon>
        <taxon>Enterobacterales</taxon>
        <taxon>Enterobacteriaceae</taxon>
        <taxon>Escherichia</taxon>
    </lineage>
</organism>
<keyword evidence="1" id="KW-0449">Lipoprotein</keyword>
<dbReference type="EMBL" id="UGCU01000001">
    <property type="protein sequence ID" value="STJ08651.1"/>
    <property type="molecule type" value="Genomic_DNA"/>
</dbReference>
<evidence type="ECO:0000313" key="1">
    <source>
        <dbReference type="EMBL" id="STJ08651.1"/>
    </source>
</evidence>
<dbReference type="InterPro" id="IPR021413">
    <property type="entry name" value="DUF3053"/>
</dbReference>
<accession>A0A376VA10</accession>
<dbReference type="AlphaFoldDB" id="A0A376VA10"/>
<reference evidence="1 2" key="1">
    <citation type="submission" date="2018-06" db="EMBL/GenBank/DDBJ databases">
        <authorList>
            <consortium name="Pathogen Informatics"/>
            <person name="Doyle S."/>
        </authorList>
    </citation>
    <scope>NUCLEOTIDE SEQUENCE [LARGE SCALE GENOMIC DNA]</scope>
    <source>
        <strain evidence="1 2">NCTC9077</strain>
    </source>
</reference>
<proteinExistence type="predicted"/>
<evidence type="ECO:0000313" key="2">
    <source>
        <dbReference type="Proteomes" id="UP000254495"/>
    </source>
</evidence>